<dbReference type="PANTHER" id="PTHR12654:SF4">
    <property type="entry name" value="PB1 DOMAIN-CONTAINING PROTEIN"/>
    <property type="match status" value="1"/>
</dbReference>
<evidence type="ECO:0000313" key="4">
    <source>
        <dbReference type="EMBL" id="QPP05311.1"/>
    </source>
</evidence>
<dbReference type="PANTHER" id="PTHR12654">
    <property type="entry name" value="BILE ACID BETA-GLUCOSIDASE-RELATED"/>
    <property type="match status" value="1"/>
</dbReference>
<dbReference type="EMBL" id="CP048882">
    <property type="protein sequence ID" value="QPP05311.1"/>
    <property type="molecule type" value="Genomic_DNA"/>
</dbReference>
<sequence length="908" mass="98576">MTASPSSSSPYPSSSTALSGTGLDTPVGRTFTGNHRHHVAMPLGGVGCGHVAVCGDGSLRQWQLFNQVNHRADLPGTFFALRASVTEPPLDVTRVLQSKPPLTGEADSAPLVSDAEVPSWQRELLEECPGVQETVFTGAHPLAHLEYRDEELPLAVECEAFSPLVPLDEEASAVPAVSFTFRLRNTHPHTVHGWLCASLQNAVGWDGVTPGDGARNPLLGGNVNDVRRAPGETVLVMTNPSLQDDHPGSGQMALSVDSDAATYERWTDTAQLLQFLRSLRLLCPPVEADYAQLTATAAELAQQHRPAVPGGPSPQGLTWNGTLAAPFLLDPGEETQLRFIVSWHFPNRYVNFQQFGLAENLGHTRFWLGNHYATRFAGALDAGEHLRDHHDALREASASWLASLRGSSLPGEVVETLESQGALVASPTTFRTADGSFFGFEGGLGASTAMWNGQTGGSCPLNCTHVWNYEHAVAQLFPVLERSMRDTEFDHTQAPEGYIPHRVRAPLYLRQMWNEPIGGPTDPAIDGMLGTVLKTYREARTSGGAEWLRSRWESLTRLMGYVGAEWDTEGDGVLRGAQGVTHDIHLHGPNTFVGTYWLAALRAMAEMARTVGDGATAARMTKTFEAASAAYDELLWNGEYYEQQLTGEDVPHEYGEGCLSDQLIGQWWAHLLDLGHLLPADHVRTALRSVHRHNFRTSFRDFEHGYRVYADRDDAGLLLCTWPRGGRPRVPVRYADEVWTGTEYQYAAACLAEGLRDEALSVVSAVRARYDGLRRNPFNEIECGDHYSRAMAGFSLLDAATGVRWNGLDGVLTLAADRIAPGAAVPYIAGTGWGVVRRSVSGERIEVGVSSGTLQLRGLELRGTPVDAWEVRTSAGVRADGPVRRFAAPAVIDPGNPLGVSVRTDAAG</sequence>
<dbReference type="KEGG" id="sbat:G4Z16_01680"/>
<feature type="compositionally biased region" description="Low complexity" evidence="1">
    <location>
        <begin position="1"/>
        <end position="15"/>
    </location>
</feature>
<dbReference type="InterPro" id="IPR052566">
    <property type="entry name" value="Non-lysos_glucosylceramidase"/>
</dbReference>
<feature type="region of interest" description="Disordered" evidence="1">
    <location>
        <begin position="1"/>
        <end position="30"/>
    </location>
</feature>
<evidence type="ECO:0000256" key="1">
    <source>
        <dbReference type="SAM" id="MobiDB-lite"/>
    </source>
</evidence>
<dbReference type="Pfam" id="PF12215">
    <property type="entry name" value="Glyco_hydr_116N"/>
    <property type="match status" value="1"/>
</dbReference>
<gene>
    <name evidence="4" type="ORF">G4Z16_01680</name>
</gene>
<reference evidence="5" key="1">
    <citation type="submission" date="2020-02" db="EMBL/GenBank/DDBJ databases">
        <title>Streptomyces sp. ASO4wet.</title>
        <authorList>
            <person name="Risdian C."/>
            <person name="Landwehr W."/>
            <person name="Schupp P."/>
            <person name="Wink J."/>
        </authorList>
    </citation>
    <scope>NUCLEOTIDE SEQUENCE [LARGE SCALE GENOMIC DNA]</scope>
    <source>
        <strain evidence="5">ASO4wet</strain>
    </source>
</reference>
<dbReference type="InterPro" id="IPR008928">
    <property type="entry name" value="6-hairpin_glycosidase_sf"/>
</dbReference>
<organism evidence="4 5">
    <name type="scientific">Streptomyces bathyalis</name>
    <dbReference type="NCBI Taxonomy" id="2710756"/>
    <lineage>
        <taxon>Bacteria</taxon>
        <taxon>Bacillati</taxon>
        <taxon>Actinomycetota</taxon>
        <taxon>Actinomycetes</taxon>
        <taxon>Kitasatosporales</taxon>
        <taxon>Streptomycetaceae</taxon>
        <taxon>Streptomyces</taxon>
    </lineage>
</organism>
<dbReference type="Proteomes" id="UP000595046">
    <property type="component" value="Chromosome"/>
</dbReference>
<dbReference type="Gene3D" id="1.50.10.10">
    <property type="match status" value="1"/>
</dbReference>
<dbReference type="InterPro" id="IPR006775">
    <property type="entry name" value="GH116_catalytic"/>
</dbReference>
<dbReference type="InterPro" id="IPR012341">
    <property type="entry name" value="6hp_glycosidase-like_sf"/>
</dbReference>
<dbReference type="Pfam" id="PF04685">
    <property type="entry name" value="DUF608"/>
    <property type="match status" value="1"/>
</dbReference>
<evidence type="ECO:0000259" key="2">
    <source>
        <dbReference type="Pfam" id="PF04685"/>
    </source>
</evidence>
<dbReference type="GO" id="GO:0005975">
    <property type="term" value="P:carbohydrate metabolic process"/>
    <property type="evidence" value="ECO:0007669"/>
    <property type="project" value="InterPro"/>
</dbReference>
<name>A0A7T1T2Q2_9ACTN</name>
<feature type="domain" description="Glycosyl-hydrolase family 116 N-terminal" evidence="3">
    <location>
        <begin position="40"/>
        <end position="378"/>
    </location>
</feature>
<evidence type="ECO:0000259" key="3">
    <source>
        <dbReference type="Pfam" id="PF12215"/>
    </source>
</evidence>
<accession>A0A7T1T2Q2</accession>
<dbReference type="AlphaFoldDB" id="A0A7T1T2Q2"/>
<dbReference type="GO" id="GO:0008422">
    <property type="term" value="F:beta-glucosidase activity"/>
    <property type="evidence" value="ECO:0007669"/>
    <property type="project" value="TreeGrafter"/>
</dbReference>
<evidence type="ECO:0008006" key="6">
    <source>
        <dbReference type="Google" id="ProtNLM"/>
    </source>
</evidence>
<proteinExistence type="predicted"/>
<dbReference type="SUPFAM" id="SSF48208">
    <property type="entry name" value="Six-hairpin glycosidases"/>
    <property type="match status" value="1"/>
</dbReference>
<feature type="domain" description="Glycosyl-hydrolase family 116 catalytic region" evidence="2">
    <location>
        <begin position="526"/>
        <end position="769"/>
    </location>
</feature>
<keyword evidence="5" id="KW-1185">Reference proteome</keyword>
<evidence type="ECO:0000313" key="5">
    <source>
        <dbReference type="Proteomes" id="UP000595046"/>
    </source>
</evidence>
<dbReference type="InterPro" id="IPR024462">
    <property type="entry name" value="GH116_N"/>
</dbReference>
<protein>
    <recommendedName>
        <fullName evidence="6">Glucosylceramidase</fullName>
    </recommendedName>
</protein>